<reference evidence="12" key="1">
    <citation type="submission" date="2012-03" db="EMBL/GenBank/DDBJ databases">
        <title>Complete genome of Caldisphaera lagunensis DSM 15908.</title>
        <authorList>
            <person name="Lucas S."/>
            <person name="Copeland A."/>
            <person name="Lapidus A."/>
            <person name="Glavina del Rio T."/>
            <person name="Dalin E."/>
            <person name="Tice H."/>
            <person name="Bruce D."/>
            <person name="Goodwin L."/>
            <person name="Pitluck S."/>
            <person name="Peters L."/>
            <person name="Mikhailova N."/>
            <person name="Teshima H."/>
            <person name="Kyrpides N."/>
            <person name="Mavromatis K."/>
            <person name="Ivanova N."/>
            <person name="Brettin T."/>
            <person name="Detter J.C."/>
            <person name="Han C."/>
            <person name="Larimer F."/>
            <person name="Land M."/>
            <person name="Hauser L."/>
            <person name="Markowitz V."/>
            <person name="Cheng J.-F."/>
            <person name="Hugenholtz P."/>
            <person name="Woyke T."/>
            <person name="Wu D."/>
            <person name="Spring S."/>
            <person name="Schroeder M."/>
            <person name="Brambilla E."/>
            <person name="Klenk H.-P."/>
            <person name="Eisen J.A."/>
        </authorList>
    </citation>
    <scope>NUCLEOTIDE SEQUENCE [LARGE SCALE GENOMIC DNA]</scope>
    <source>
        <strain evidence="12">DSM 15908 / JCM 11604 / IC-154</strain>
    </source>
</reference>
<dbReference type="SUPFAM" id="SSF51735">
    <property type="entry name" value="NAD(P)-binding Rossmann-fold domains"/>
    <property type="match status" value="1"/>
</dbReference>
<evidence type="ECO:0000313" key="11">
    <source>
        <dbReference type="EMBL" id="AFZ69906.1"/>
    </source>
</evidence>
<gene>
    <name evidence="11" type="ordered locus">Calag_0118</name>
</gene>
<dbReference type="Gene3D" id="3.30.360.10">
    <property type="entry name" value="Dihydrodipicolinate Reductase, domain 2"/>
    <property type="match status" value="1"/>
</dbReference>
<dbReference type="PANTHER" id="PTHR46718">
    <property type="entry name" value="ASPARTATE-SEMIALDEHYDE DEHYDROGENASE"/>
    <property type="match status" value="1"/>
</dbReference>
<dbReference type="STRING" id="1056495.Calag_0118"/>
<keyword evidence="8" id="KW-0486">Methionine biosynthesis</keyword>
<dbReference type="InterPro" id="IPR036291">
    <property type="entry name" value="NAD(P)-bd_dom_sf"/>
</dbReference>
<dbReference type="Pfam" id="PF01118">
    <property type="entry name" value="Semialdhyde_dh"/>
    <property type="match status" value="1"/>
</dbReference>
<evidence type="ECO:0000256" key="5">
    <source>
        <dbReference type="ARBA" id="ARBA00022915"/>
    </source>
</evidence>
<dbReference type="GeneID" id="14211378"/>
<feature type="domain" description="Semialdehyde dehydrogenase NAD-binding" evidence="10">
    <location>
        <begin position="4"/>
        <end position="132"/>
    </location>
</feature>
<dbReference type="Gene3D" id="3.40.50.720">
    <property type="entry name" value="NAD(P)-binding Rossmann-like Domain"/>
    <property type="match status" value="1"/>
</dbReference>
<dbReference type="PANTHER" id="PTHR46718:SF1">
    <property type="entry name" value="ASPARTATE-SEMIALDEHYDE DEHYDROGENASE"/>
    <property type="match status" value="1"/>
</dbReference>
<evidence type="ECO:0000259" key="10">
    <source>
        <dbReference type="SMART" id="SM00859"/>
    </source>
</evidence>
<comment type="similarity">
    <text evidence="1">Belongs to the aspartate-semialdehyde dehydrogenase family.</text>
</comment>
<dbReference type="InterPro" id="IPR012280">
    <property type="entry name" value="Semialdhyde_DH_dimer_dom"/>
</dbReference>
<dbReference type="GO" id="GO:0009086">
    <property type="term" value="P:methionine biosynthetic process"/>
    <property type="evidence" value="ECO:0007669"/>
    <property type="project" value="UniProtKB-KW"/>
</dbReference>
<dbReference type="Proteomes" id="UP000010469">
    <property type="component" value="Chromosome"/>
</dbReference>
<organism evidence="11 12">
    <name type="scientific">Caldisphaera lagunensis (strain DSM 15908 / JCM 11604 / ANMR 0165 / IC-154)</name>
    <dbReference type="NCBI Taxonomy" id="1056495"/>
    <lineage>
        <taxon>Archaea</taxon>
        <taxon>Thermoproteota</taxon>
        <taxon>Thermoprotei</taxon>
        <taxon>Acidilobales</taxon>
        <taxon>Caldisphaeraceae</taxon>
        <taxon>Caldisphaera</taxon>
    </lineage>
</organism>
<dbReference type="GO" id="GO:0004073">
    <property type="term" value="F:aspartate-semialdehyde dehydrogenase activity"/>
    <property type="evidence" value="ECO:0007669"/>
    <property type="project" value="TreeGrafter"/>
</dbReference>
<evidence type="ECO:0000256" key="2">
    <source>
        <dbReference type="ARBA" id="ARBA00022605"/>
    </source>
</evidence>
<keyword evidence="4" id="KW-0521">NADP</keyword>
<proteinExistence type="inferred from homology"/>
<dbReference type="GO" id="GO:0019877">
    <property type="term" value="P:diaminopimelate biosynthetic process"/>
    <property type="evidence" value="ECO:0007669"/>
    <property type="project" value="UniProtKB-KW"/>
</dbReference>
<dbReference type="GO" id="GO:0051287">
    <property type="term" value="F:NAD binding"/>
    <property type="evidence" value="ECO:0007669"/>
    <property type="project" value="InterPro"/>
</dbReference>
<dbReference type="InterPro" id="IPR051823">
    <property type="entry name" value="ASADH-related"/>
</dbReference>
<dbReference type="InterPro" id="IPR005676">
    <property type="entry name" value="Asp_semi-ald_DH_pep-lack"/>
</dbReference>
<keyword evidence="12" id="KW-1185">Reference proteome</keyword>
<keyword evidence="5" id="KW-0220">Diaminopimelate biosynthesis</keyword>
<feature type="active site" description="Proton acceptor" evidence="9">
    <location>
        <position position="243"/>
    </location>
</feature>
<evidence type="ECO:0000256" key="8">
    <source>
        <dbReference type="ARBA" id="ARBA00023167"/>
    </source>
</evidence>
<evidence type="ECO:0000256" key="4">
    <source>
        <dbReference type="ARBA" id="ARBA00022857"/>
    </source>
</evidence>
<dbReference type="CDD" id="cd02315">
    <property type="entry name" value="ScASADH_like_N"/>
    <property type="match status" value="1"/>
</dbReference>
<dbReference type="Pfam" id="PF02774">
    <property type="entry name" value="Semialdhyde_dhC"/>
    <property type="match status" value="1"/>
</dbReference>
<evidence type="ECO:0000256" key="3">
    <source>
        <dbReference type="ARBA" id="ARBA00022697"/>
    </source>
</evidence>
<dbReference type="GO" id="GO:0009088">
    <property type="term" value="P:threonine biosynthetic process"/>
    <property type="evidence" value="ECO:0007669"/>
    <property type="project" value="UniProtKB-KW"/>
</dbReference>
<keyword evidence="3" id="KW-0791">Threonine biosynthesis</keyword>
<dbReference type="SMART" id="SM00859">
    <property type="entry name" value="Semialdhyde_dh"/>
    <property type="match status" value="1"/>
</dbReference>
<evidence type="ECO:0000256" key="1">
    <source>
        <dbReference type="ARBA" id="ARBA00010584"/>
    </source>
</evidence>
<dbReference type="HOGENOM" id="CLU_049966_1_0_2"/>
<dbReference type="SUPFAM" id="SSF55347">
    <property type="entry name" value="Glyceraldehyde-3-phosphate dehydrogenase-like, C-terminal domain"/>
    <property type="match status" value="1"/>
</dbReference>
<evidence type="ECO:0000256" key="6">
    <source>
        <dbReference type="ARBA" id="ARBA00023002"/>
    </source>
</evidence>
<keyword evidence="6" id="KW-0560">Oxidoreductase</keyword>
<dbReference type="GO" id="GO:0046983">
    <property type="term" value="F:protein dimerization activity"/>
    <property type="evidence" value="ECO:0007669"/>
    <property type="project" value="InterPro"/>
</dbReference>
<dbReference type="AlphaFoldDB" id="L0A7U9"/>
<accession>L0A7U9</accession>
<dbReference type="KEGG" id="clg:Calag_0118"/>
<dbReference type="InterPro" id="IPR000534">
    <property type="entry name" value="Semialdehyde_DH_NAD-bd"/>
</dbReference>
<dbReference type="OrthoDB" id="38238at2157"/>
<dbReference type="GO" id="GO:0009085">
    <property type="term" value="P:lysine biosynthetic process"/>
    <property type="evidence" value="ECO:0007669"/>
    <property type="project" value="UniProtKB-KW"/>
</dbReference>
<dbReference type="eggNOG" id="arCOG00494">
    <property type="taxonomic scope" value="Archaea"/>
</dbReference>
<dbReference type="RefSeq" id="WP_015231804.1">
    <property type="nucleotide sequence ID" value="NC_019791.1"/>
</dbReference>
<dbReference type="NCBIfam" id="TIGR00978">
    <property type="entry name" value="asd_EA"/>
    <property type="match status" value="1"/>
</dbReference>
<feature type="active site" description="Acyl-thioester intermediate" evidence="9">
    <location>
        <position position="149"/>
    </location>
</feature>
<protein>
    <submittedName>
        <fullName evidence="11">Aspartate-semialdehyde dehydrogenase</fullName>
    </submittedName>
</protein>
<dbReference type="InParanoid" id="L0A7U9"/>
<dbReference type="EMBL" id="CP003378">
    <property type="protein sequence ID" value="AFZ69906.1"/>
    <property type="molecule type" value="Genomic_DNA"/>
</dbReference>
<sequence>MKFNVVVVGSTGLVGQRLVSMLSKHQWFNLIGITASKDKANKKYKDVVKWSLENKMPENVEEMIVYDTNIENINNLKPDIVFTSLPTDISKDFDIQLVKQGYVVISHASNNRMDKDVPLLNPEVNADHINVLKLQANRWKGRLIKVPNCATSILTLALKPIYDNFGLRHVFVSTMQALSGAGINGVSSMAILDNIIPYIEHEEEKIENESLKILGELSNESIKPNESFYVSASVHRVNVLEGHLESVFLKTDNDVSVEEIKKSLIEFKENKIKNLNLPTKPSQPIIVRNEIDRPQPRLDRNEGNGMSIVVGRIRKDNRNWIKFNVLGHNTIRGAAGNGVLIGELVAKNYNDIIQ</sequence>
<dbReference type="NCBIfam" id="NF006416">
    <property type="entry name" value="PRK08664.1"/>
    <property type="match status" value="1"/>
</dbReference>
<keyword evidence="2" id="KW-0028">Amino-acid biosynthesis</keyword>
<evidence type="ECO:0000256" key="7">
    <source>
        <dbReference type="ARBA" id="ARBA00023154"/>
    </source>
</evidence>
<dbReference type="CDD" id="cd18130">
    <property type="entry name" value="ASADH_C_arch_fung_like"/>
    <property type="match status" value="1"/>
</dbReference>
<keyword evidence="7" id="KW-0457">Lysine biosynthesis</keyword>
<dbReference type="FunCoup" id="L0A7U9">
    <property type="interactions" value="172"/>
</dbReference>
<dbReference type="FunFam" id="3.30.360.10:FF:000016">
    <property type="entry name" value="Probable aspartate-semialdehyde dehydrogenase"/>
    <property type="match status" value="1"/>
</dbReference>
<evidence type="ECO:0000313" key="12">
    <source>
        <dbReference type="Proteomes" id="UP000010469"/>
    </source>
</evidence>
<dbReference type="GO" id="GO:0050661">
    <property type="term" value="F:NADP binding"/>
    <property type="evidence" value="ECO:0007669"/>
    <property type="project" value="InterPro"/>
</dbReference>
<evidence type="ECO:0000256" key="9">
    <source>
        <dbReference type="PIRSR" id="PIRSR000148-1"/>
    </source>
</evidence>
<name>L0A7U9_CALLD</name>
<dbReference type="PIRSF" id="PIRSF000148">
    <property type="entry name" value="ASA_dh"/>
    <property type="match status" value="1"/>
</dbReference>